<accession>A0AAE4CA17</accession>
<reference evidence="1" key="1">
    <citation type="submission" date="2023-07" db="EMBL/GenBank/DDBJ databases">
        <title>Sequencing the genomes of 1000 actinobacteria strains.</title>
        <authorList>
            <person name="Klenk H.-P."/>
        </authorList>
    </citation>
    <scope>NUCLEOTIDE SEQUENCE</scope>
    <source>
        <strain evidence="1">DSM 44707</strain>
    </source>
</reference>
<dbReference type="NCBIfam" id="NF040567">
    <property type="entry name" value="SCO2524_fam"/>
    <property type="match status" value="1"/>
</dbReference>
<dbReference type="AlphaFoldDB" id="A0AAE4CA17"/>
<dbReference type="InterPro" id="IPR049777">
    <property type="entry name" value="SCO2524-like"/>
</dbReference>
<gene>
    <name evidence="1" type="ORF">J2S41_003929</name>
</gene>
<proteinExistence type="predicted"/>
<name>A0AAE4CA17_9ACTN</name>
<dbReference type="Proteomes" id="UP001183643">
    <property type="component" value="Unassembled WGS sequence"/>
</dbReference>
<evidence type="ECO:0000313" key="1">
    <source>
        <dbReference type="EMBL" id="MDR7277151.1"/>
    </source>
</evidence>
<dbReference type="EMBL" id="JAVDYB010000001">
    <property type="protein sequence ID" value="MDR7277151.1"/>
    <property type="molecule type" value="Genomic_DNA"/>
</dbReference>
<evidence type="ECO:0000313" key="2">
    <source>
        <dbReference type="Proteomes" id="UP001183643"/>
    </source>
</evidence>
<organism evidence="1 2">
    <name type="scientific">Catenuloplanes atrovinosus</name>
    <dbReference type="NCBI Taxonomy" id="137266"/>
    <lineage>
        <taxon>Bacteria</taxon>
        <taxon>Bacillati</taxon>
        <taxon>Actinomycetota</taxon>
        <taxon>Actinomycetes</taxon>
        <taxon>Micromonosporales</taxon>
        <taxon>Micromonosporaceae</taxon>
        <taxon>Catenuloplanes</taxon>
    </lineage>
</organism>
<comment type="caution">
    <text evidence="1">The sequence shown here is derived from an EMBL/GenBank/DDBJ whole genome shotgun (WGS) entry which is preliminary data.</text>
</comment>
<keyword evidence="2" id="KW-1185">Reference proteome</keyword>
<sequence length="558" mass="60999">MRLRPEDEIRAIWRTVTRHCFRDGGFIWGDPRTGDSVNDAEQLLCILAPATELPSMLVDRPDATDPANLAALQLLGAPDEVPIRLARTMHEYLLRWRDERGDPVFSGGRYLPAAPGADLLDGYVISVRFSLAAIGFCKVLHSVRPDTLLPQIIRLASMRLTAAMVGLLRSFSVHFFDEESPAGHRLRALVHQQGRSEPAVLAELTHALQEIRVGVFDMLIGVNFTAESLASAPAMFDMGWTWGVISDAPQVETLPVTARQPAGIARDHPDPGLTLLAVEAITGLFSQRTRLLTLLDEEQNRLSRALQLRYDLARNYWSNVATFGDHRWPLERGPWTATDGSTGDRHTVAVAGLTAHNLRGRRGSPDVPLAYLLRACADIGRRHGVVRPPLDGPPAVRPRAGAELVPAPSPHRDDLVRGVGTVLPDLFAVLLHAAGLTDNGPLRRQYEDLADVLWEHVAPGAHLAPDWRHLLRVTDGLTHAVLVSDGGTVPFAAPLALAHQLMTEADELAAAIADDSGHRSRLQARLDHARRLTDRQPGTAVALLTQVILELVSLNPDT</sequence>
<dbReference type="RefSeq" id="WP_310369352.1">
    <property type="nucleotide sequence ID" value="NZ_JAVDYB010000001.1"/>
</dbReference>
<protein>
    <submittedName>
        <fullName evidence="1">Uncharacterized protein</fullName>
    </submittedName>
</protein>